<keyword evidence="6" id="KW-0479">Metal-binding</keyword>
<dbReference type="SUPFAM" id="SSF48350">
    <property type="entry name" value="GTPase activation domain, GAP"/>
    <property type="match status" value="1"/>
</dbReference>
<dbReference type="Gene3D" id="1.10.555.10">
    <property type="entry name" value="Rho GTPase activation protein"/>
    <property type="match status" value="1"/>
</dbReference>
<name>A0A401T667_CHIPU</name>
<dbReference type="Pfam" id="PF00169">
    <property type="entry name" value="PH"/>
    <property type="match status" value="4"/>
</dbReference>
<dbReference type="Proteomes" id="UP000287033">
    <property type="component" value="Unassembled WGS sequence"/>
</dbReference>
<evidence type="ECO:0000259" key="12">
    <source>
        <dbReference type="PROSITE" id="PS50238"/>
    </source>
</evidence>
<feature type="domain" description="PH" evidence="8">
    <location>
        <begin position="387"/>
        <end position="479"/>
    </location>
</feature>
<dbReference type="CDD" id="cd13259">
    <property type="entry name" value="PH5_ARAP"/>
    <property type="match status" value="1"/>
</dbReference>
<dbReference type="GO" id="GO:0007165">
    <property type="term" value="P:signal transduction"/>
    <property type="evidence" value="ECO:0007669"/>
    <property type="project" value="InterPro"/>
</dbReference>
<feature type="compositionally biased region" description="Polar residues" evidence="7">
    <location>
        <begin position="171"/>
        <end position="183"/>
    </location>
</feature>
<feature type="domain" description="PH" evidence="8">
    <location>
        <begin position="485"/>
        <end position="583"/>
    </location>
</feature>
<keyword evidence="14" id="KW-1185">Reference proteome</keyword>
<dbReference type="GO" id="GO:0005547">
    <property type="term" value="F:phosphatidylinositol-3,4,5-trisphosphate binding"/>
    <property type="evidence" value="ECO:0007669"/>
    <property type="project" value="InterPro"/>
</dbReference>
<keyword evidence="3" id="KW-0963">Cytoplasm</keyword>
<dbReference type="SUPFAM" id="SSF54236">
    <property type="entry name" value="Ubiquitin-like"/>
    <property type="match status" value="1"/>
</dbReference>
<evidence type="ECO:0000256" key="7">
    <source>
        <dbReference type="SAM" id="MobiDB-lite"/>
    </source>
</evidence>
<dbReference type="InterPro" id="IPR008936">
    <property type="entry name" value="Rho_GTPase_activation_prot"/>
</dbReference>
<feature type="compositionally biased region" description="Polar residues" evidence="7">
    <location>
        <begin position="126"/>
        <end position="147"/>
    </location>
</feature>
<keyword evidence="2" id="KW-0343">GTPase activation</keyword>
<gene>
    <name evidence="13" type="ORF">chiPu_0016623</name>
</gene>
<dbReference type="Gene3D" id="1.10.220.150">
    <property type="entry name" value="Arf GTPase activating protein"/>
    <property type="match status" value="1"/>
</dbReference>
<dbReference type="STRING" id="137246.A0A401T667"/>
<dbReference type="Pfam" id="PF01412">
    <property type="entry name" value="ArfGap"/>
    <property type="match status" value="1"/>
</dbReference>
<dbReference type="SUPFAM" id="SSF50729">
    <property type="entry name" value="PH domain-like"/>
    <property type="match status" value="5"/>
</dbReference>
<dbReference type="CDD" id="cd13253">
    <property type="entry name" value="PH1_ARAP"/>
    <property type="match status" value="1"/>
</dbReference>
<dbReference type="Pfam" id="PF00788">
    <property type="entry name" value="RA"/>
    <property type="match status" value="1"/>
</dbReference>
<dbReference type="PANTHER" id="PTHR45899">
    <property type="entry name" value="RHO GTPASE ACTIVATING PROTEIN AT 15B, ISOFORM C"/>
    <property type="match status" value="1"/>
</dbReference>
<evidence type="ECO:0000259" key="11">
    <source>
        <dbReference type="PROSITE" id="PS50200"/>
    </source>
</evidence>
<keyword evidence="6" id="KW-0862">Zinc</keyword>
<dbReference type="PROSITE" id="PS50003">
    <property type="entry name" value="PH_DOMAIN"/>
    <property type="match status" value="5"/>
</dbReference>
<protein>
    <recommendedName>
        <fullName evidence="15">Arf-GAP with Rho-GAP domain, ANK repeat and PH domain-containing protein 3</fullName>
    </recommendedName>
</protein>
<feature type="domain" description="Ras-associating" evidence="11">
    <location>
        <begin position="1231"/>
        <end position="1325"/>
    </location>
</feature>
<dbReference type="InterPro" id="IPR029071">
    <property type="entry name" value="Ubiquitin-like_domsf"/>
</dbReference>
<dbReference type="InterPro" id="IPR013761">
    <property type="entry name" value="SAM/pointed_sf"/>
</dbReference>
<dbReference type="InterPro" id="IPR011993">
    <property type="entry name" value="PH-like_dom_sf"/>
</dbReference>
<keyword evidence="5" id="KW-0677">Repeat</keyword>
<evidence type="ECO:0000313" key="13">
    <source>
        <dbReference type="EMBL" id="GCC38112.1"/>
    </source>
</evidence>
<evidence type="ECO:0000259" key="9">
    <source>
        <dbReference type="PROSITE" id="PS50105"/>
    </source>
</evidence>
<evidence type="ECO:0000256" key="2">
    <source>
        <dbReference type="ARBA" id="ARBA00022468"/>
    </source>
</evidence>
<evidence type="ECO:0000256" key="4">
    <source>
        <dbReference type="ARBA" id="ARBA00022553"/>
    </source>
</evidence>
<dbReference type="InterPro" id="IPR001164">
    <property type="entry name" value="ArfGAP_dom"/>
</dbReference>
<feature type="domain" description="SAM" evidence="9">
    <location>
        <begin position="6"/>
        <end position="65"/>
    </location>
</feature>
<dbReference type="SMART" id="SM00233">
    <property type="entry name" value="PH"/>
    <property type="match status" value="5"/>
</dbReference>
<dbReference type="PANTHER" id="PTHR45899:SF4">
    <property type="entry name" value="ARF-GAP WITH RHO-GAP DOMAIN, ANK REPEAT AND PH DOMAIN-CONTAINING PROTEIN 3"/>
    <property type="match status" value="1"/>
</dbReference>
<evidence type="ECO:0000313" key="14">
    <source>
        <dbReference type="Proteomes" id="UP000287033"/>
    </source>
</evidence>
<dbReference type="PRINTS" id="PR00405">
    <property type="entry name" value="REVINTRACTNG"/>
</dbReference>
<feature type="region of interest" description="Disordered" evidence="7">
    <location>
        <begin position="164"/>
        <end position="209"/>
    </location>
</feature>
<dbReference type="InterPro" id="IPR037858">
    <property type="entry name" value="RhoGAP_ARAP"/>
</dbReference>
<dbReference type="InterPro" id="IPR000198">
    <property type="entry name" value="RhoGAP_dom"/>
</dbReference>
<dbReference type="GO" id="GO:0008270">
    <property type="term" value="F:zinc ion binding"/>
    <property type="evidence" value="ECO:0007669"/>
    <property type="project" value="UniProtKB-KW"/>
</dbReference>
<dbReference type="InterPro" id="IPR001849">
    <property type="entry name" value="PH_domain"/>
</dbReference>
<evidence type="ECO:0008006" key="15">
    <source>
        <dbReference type="Google" id="ProtNLM"/>
    </source>
</evidence>
<evidence type="ECO:0000256" key="5">
    <source>
        <dbReference type="ARBA" id="ARBA00022737"/>
    </source>
</evidence>
<sequence length="1592" mass="180775">MASFSEEEGDIGDWLATIHLEKYRENFIQNGFYTPKDSIHFNNESLLQIGIKATGHRKRILKLVQQRSLTPTDELLSTTSDELNGDRDRMLERSRADGDGKDNLNVIDAEPEEPVIKPIPKPRTLFNKNSSTPKHQATTGSASGHNSNLVLPLEVFTPAEIAGDKPDLTERQYSSSDENTVWTPSEEVVPKAEENIPPVPPRSNRGKPPACFMPNTTTSFDSDQSGTQSIPSMSKPAENLKDMQCLSSFSSHSLPLMSLADTTFAGEMVSNELYTEVVTSPERNRSQSFSVSTGKSLSRRPVPELPSMLTRPDITTLPPRKRLYEMDSAQKSFQMKGDNTMAYSTIGEIPTNSPSTTEPSLYFTEESEDDQTISPYASFHAAPEQGKSMKCDWLEKLSPQGSCVFQRRYVKFDGKCLMYFGNEKDPYPKGVIPLAVIQMARAAKENKFEVVTSHRIFVFRAENEGQRNEWCTHLQNAVKEYHFSSSRRVGSMAFYQKYSCLEMKGYKSKVYGALCTDILWLYKNEQSFKTGIGITMIGVQGSTIRDVNRKSFEIITPLKTFSFTAESEREKKEWIEALQDSIAETLSDYEVAEKIWSNKSNKACADCKAQNPDWASINLCVVICKRCAGEHRGLGTNISKVQSLKLDTSIWSNEIVQLFIDLGNEKANQFWAARMTPGEELDTDATTERRKEFIKLKYRDGTFRGPHPKFATQDELIKALCSAVNSSNLLQTVTQIFSEAGRMSFIDTDACETFSLSPQSPTYPTGVQHPSLRTSEVLNSNSMVSMGIYSEITQSVSHCGYLYRTSAMTKLPSSKKCKDEFQKQWCSLDRSLLFYETDKSTEPIGTIKMNDIVCIGVSRPQSLANSGPTDRFRYTFEIFLTSEKLFQFGTDNPDSLQMWTSSIAKGFTGLSLHSFLNCQFDRIGKLRYKSMQNPGQWQEGWFILNKSNMKFCSEEGGLEEEIVNLKRLQELTFTILNENSEKKEVLRLVDKERTLYLHGVTRLDYSVWCGDIQRAAGSRGNALSDQQLSRNDIPIIVDSCIAFITQYGLRHEGIYRKNGAKSRIKLLMDEFRKDARNVKLRTGEHFIEDVTDVLKRFFREIDDPVFMMAFHLQWKEAAEITHKPQRLKQYKEIIRELPRVNRMTLAALIGHLYRVQKCADLNQMCTKNLSLLFAPSLFQTDGKGEQEVRVVEDLIDNYVSVFDIDDDHVTQMDLENSLITTWKDVQLSQAGDLIMEVYVETKATDCCMTLKVSPTMTSEELTNQVLDLKNISSGEKEVWVTFEAIENGELERPLHPKEKVLEQALQWCKLAEPSSAYLVVKKLPAGEGGNLYSAIKSEAPKCGMLKCREEPPKLLSGNKFQERYFVLRDRKLLLFKDKKSSKPEREWSVLSLKVYLGIKKKLKAPTVQWGFTICSDKQQWFLCCSGQSEMWDWTASILRAQHDDLRPAILRRHSSSDVSKQKFGTMPLIPIHGDDSNAMMLSANQTLRRLHARRTLSMFFPMKMQHDVFEQHEKDENTNNEPVYEEVQDVSGMLSINQDITPVDTTSMLVAQLKSNSVANSVSTLPAQEKFLQELSSAIHRKNELQHDFTNL</sequence>
<feature type="domain" description="Arf-GAP" evidence="10">
    <location>
        <begin position="580"/>
        <end position="714"/>
    </location>
</feature>
<feature type="domain" description="PH" evidence="8">
    <location>
        <begin position="795"/>
        <end position="908"/>
    </location>
</feature>
<dbReference type="Pfam" id="PF07647">
    <property type="entry name" value="SAM_2"/>
    <property type="match status" value="1"/>
</dbReference>
<dbReference type="GO" id="GO:0005096">
    <property type="term" value="F:GTPase activator activity"/>
    <property type="evidence" value="ECO:0007669"/>
    <property type="project" value="UniProtKB-KW"/>
</dbReference>
<dbReference type="InterPro" id="IPR001660">
    <property type="entry name" value="SAM"/>
</dbReference>
<dbReference type="Gene3D" id="2.30.29.30">
    <property type="entry name" value="Pleckstrin-homology domain (PH domain)/Phosphotyrosine-binding domain (PTB)"/>
    <property type="match status" value="5"/>
</dbReference>
<dbReference type="CDD" id="cd04385">
    <property type="entry name" value="RhoGAP_ARAP"/>
    <property type="match status" value="1"/>
</dbReference>
<dbReference type="InterPro" id="IPR037278">
    <property type="entry name" value="ARFGAP/RecO"/>
</dbReference>
<dbReference type="Pfam" id="PF00620">
    <property type="entry name" value="RhoGAP"/>
    <property type="match status" value="1"/>
</dbReference>
<dbReference type="PROSITE" id="PS50105">
    <property type="entry name" value="SAM_DOMAIN"/>
    <property type="match status" value="1"/>
</dbReference>
<feature type="compositionally biased region" description="Polar residues" evidence="7">
    <location>
        <begin position="286"/>
        <end position="296"/>
    </location>
</feature>
<accession>A0A401T667</accession>
<dbReference type="PROSITE" id="PS50200">
    <property type="entry name" value="RA"/>
    <property type="match status" value="1"/>
</dbReference>
<dbReference type="SUPFAM" id="SSF57863">
    <property type="entry name" value="ArfGap/RecO-like zinc finger"/>
    <property type="match status" value="1"/>
</dbReference>
<organism evidence="13 14">
    <name type="scientific">Chiloscyllium punctatum</name>
    <name type="common">Brownbanded bambooshark</name>
    <name type="synonym">Hemiscyllium punctatum</name>
    <dbReference type="NCBI Taxonomy" id="137246"/>
    <lineage>
        <taxon>Eukaryota</taxon>
        <taxon>Metazoa</taxon>
        <taxon>Chordata</taxon>
        <taxon>Craniata</taxon>
        <taxon>Vertebrata</taxon>
        <taxon>Chondrichthyes</taxon>
        <taxon>Elasmobranchii</taxon>
        <taxon>Galeomorphii</taxon>
        <taxon>Galeoidea</taxon>
        <taxon>Orectolobiformes</taxon>
        <taxon>Hemiscylliidae</taxon>
        <taxon>Chiloscyllium</taxon>
    </lineage>
</organism>
<evidence type="ECO:0000259" key="10">
    <source>
        <dbReference type="PROSITE" id="PS50115"/>
    </source>
</evidence>
<keyword evidence="6" id="KW-0863">Zinc-finger</keyword>
<feature type="domain" description="Rho-GAP" evidence="12">
    <location>
        <begin position="1021"/>
        <end position="1202"/>
    </location>
</feature>
<dbReference type="Gene3D" id="1.10.150.50">
    <property type="entry name" value="Transcription Factor, Ets-1"/>
    <property type="match status" value="1"/>
</dbReference>
<evidence type="ECO:0000256" key="6">
    <source>
        <dbReference type="PROSITE-ProRule" id="PRU00288"/>
    </source>
</evidence>
<dbReference type="PROSITE" id="PS50115">
    <property type="entry name" value="ARFGAP"/>
    <property type="match status" value="1"/>
</dbReference>
<dbReference type="OMA" id="DSATSEC"/>
<keyword evidence="4" id="KW-0597">Phosphoprotein</keyword>
<comment type="caution">
    <text evidence="13">The sequence shown here is derived from an EMBL/GenBank/DDBJ whole genome shotgun (WGS) entry which is preliminary data.</text>
</comment>
<evidence type="ECO:0000259" key="8">
    <source>
        <dbReference type="PROSITE" id="PS50003"/>
    </source>
</evidence>
<evidence type="ECO:0000256" key="1">
    <source>
        <dbReference type="ARBA" id="ARBA00004496"/>
    </source>
</evidence>
<feature type="domain" description="PH" evidence="8">
    <location>
        <begin position="1338"/>
        <end position="1442"/>
    </location>
</feature>
<dbReference type="SMART" id="SM00324">
    <property type="entry name" value="RhoGAP"/>
    <property type="match status" value="1"/>
</dbReference>
<feature type="region of interest" description="Disordered" evidence="7">
    <location>
        <begin position="282"/>
        <end position="315"/>
    </location>
</feature>
<dbReference type="InterPro" id="IPR038508">
    <property type="entry name" value="ArfGAP_dom_sf"/>
</dbReference>
<dbReference type="PROSITE" id="PS50238">
    <property type="entry name" value="RHOGAP"/>
    <property type="match status" value="1"/>
</dbReference>
<dbReference type="SMART" id="SM00454">
    <property type="entry name" value="SAM"/>
    <property type="match status" value="1"/>
</dbReference>
<dbReference type="OrthoDB" id="29546at2759"/>
<dbReference type="SMART" id="SM00105">
    <property type="entry name" value="ArfGap"/>
    <property type="match status" value="1"/>
</dbReference>
<dbReference type="GO" id="GO:0005737">
    <property type="term" value="C:cytoplasm"/>
    <property type="evidence" value="ECO:0007669"/>
    <property type="project" value="UniProtKB-SubCell"/>
</dbReference>
<feature type="domain" description="PH" evidence="8">
    <location>
        <begin position="919"/>
        <end position="1017"/>
    </location>
</feature>
<dbReference type="Gene3D" id="3.10.20.90">
    <property type="entry name" value="Phosphatidylinositol 3-kinase Catalytic Subunit, Chain A, domain 1"/>
    <property type="match status" value="1"/>
</dbReference>
<comment type="subcellular location">
    <subcellularLocation>
        <location evidence="1">Cytoplasm</location>
    </subcellularLocation>
</comment>
<dbReference type="SUPFAM" id="SSF47769">
    <property type="entry name" value="SAM/Pointed domain"/>
    <property type="match status" value="1"/>
</dbReference>
<feature type="compositionally biased region" description="Basic and acidic residues" evidence="7">
    <location>
        <begin position="84"/>
        <end position="102"/>
    </location>
</feature>
<evidence type="ECO:0000256" key="3">
    <source>
        <dbReference type="ARBA" id="ARBA00022490"/>
    </source>
</evidence>
<reference evidence="13 14" key="1">
    <citation type="journal article" date="2018" name="Nat. Ecol. Evol.">
        <title>Shark genomes provide insights into elasmobranch evolution and the origin of vertebrates.</title>
        <authorList>
            <person name="Hara Y"/>
            <person name="Yamaguchi K"/>
            <person name="Onimaru K"/>
            <person name="Kadota M"/>
            <person name="Koyanagi M"/>
            <person name="Keeley SD"/>
            <person name="Tatsumi K"/>
            <person name="Tanaka K"/>
            <person name="Motone F"/>
            <person name="Kageyama Y"/>
            <person name="Nozu R"/>
            <person name="Adachi N"/>
            <person name="Nishimura O"/>
            <person name="Nakagawa R"/>
            <person name="Tanegashima C"/>
            <person name="Kiyatake I"/>
            <person name="Matsumoto R"/>
            <person name="Murakumo K"/>
            <person name="Nishida K"/>
            <person name="Terakita A"/>
            <person name="Kuratani S"/>
            <person name="Sato K"/>
            <person name="Hyodo S Kuraku.S."/>
        </authorList>
    </citation>
    <scope>NUCLEOTIDE SEQUENCE [LARGE SCALE GENOMIC DNA]</scope>
</reference>
<dbReference type="InterPro" id="IPR052227">
    <property type="entry name" value="Arf-Rho-GAP_ANK-PH_domain"/>
</dbReference>
<proteinExistence type="predicted"/>
<dbReference type="InterPro" id="IPR000159">
    <property type="entry name" value="RA_dom"/>
</dbReference>
<dbReference type="EMBL" id="BEZZ01001113">
    <property type="protein sequence ID" value="GCC38112.1"/>
    <property type="molecule type" value="Genomic_DNA"/>
</dbReference>
<feature type="region of interest" description="Disordered" evidence="7">
    <location>
        <begin position="74"/>
        <end position="147"/>
    </location>
</feature>